<evidence type="ECO:0000256" key="1">
    <source>
        <dbReference type="ARBA" id="ARBA00022614"/>
    </source>
</evidence>
<evidence type="ECO:0000256" key="3">
    <source>
        <dbReference type="SAM" id="MobiDB-lite"/>
    </source>
</evidence>
<evidence type="ECO:0000313" key="6">
    <source>
        <dbReference type="Proteomes" id="UP000625711"/>
    </source>
</evidence>
<gene>
    <name evidence="5" type="ORF">GWI33_000538</name>
</gene>
<dbReference type="SMART" id="SM00369">
    <property type="entry name" value="LRR_TYP"/>
    <property type="match status" value="24"/>
</dbReference>
<feature type="signal peptide" evidence="4">
    <location>
        <begin position="1"/>
        <end position="20"/>
    </location>
</feature>
<sequence length="1393" mass="156421">MNRLWIWAVLVSCVVRNSSANDGKKGCPSPKAILPCRCILRAEEYQIWCTHSDLPSVLEGLRATAKFIQEPIDELILENNYLPSLSGRAFFPLKIVRLMLRHNGLERVSRDWLGGLETTLVELFVVEPRLRSVPEDSLLPMISLEAITIESELMKRAPLFSGLPKLRHLQIKSASLMELTPMNFKDNPSLEKLHIGPCPRLSRLEPNLIRDLPSLKLINISYSGLSFIHPMAITRLPILDELVLIGNRISEAGMVGQACRELSQLQILRLDENNIDVLEDGAFINLPLLKSLHLSNNRIKELQQGAFHRVPRLRNLNLNGNNLRRIQSGSFMPDSGNRVEELLLIGNKISHVADLRVLLDALPRLVFLDMSYNNLEAIPFGSLRGHQTLEHLNLDYNNIHLIDREAFVAMPALRELRLKNNSLSNTLVAPLWNLPQLKGLDLSGNIFRRLEHNFLSDLPSLRKLDLSRNELTFIDPASFGANPSLEFVNLSDNALANVHPSTFKHLINLYELDISRNALTEFVPGLPHGVEYLHLRNNKIVLLPLNVDLPALKILDLTKNRIEFVVKGTFSRLPQLRKLYLGENVLKKFNDGAFRGLSKLELLDLTGNGIINIGNNVFKDTNDLRDLNLGNNRLEILTPEIFQYTVHLKKLNLSQNFINEIVPGTLDKNIELQILDVSHNNLVKLSGAFVDAEILSSLPSLRILKLAHNSIPALKENTFHRLQHLISFDLEENELEVIESNSVKNLPVLKQIKLGRNKIKEIPKMVFVDLPSLQIVELQQNQIRSIAPNAFTAVQHLLMLNLSDNEISSMEDAGLKGVKSLEMLDLSRNQIKAVVSSTLEQMEWMVELRLDDNKICGVHGSPFNNMLRLRVLSLKNNQLMSFPERAIERIRSNIAILDINENPLVCACNMLWLQAWLHESALIGPKCADGLLLRELHIPREECSEEERNIEVVAAGCESELLSAPGLYGTSQLSEQWMNLKNLNKTESKNMPPSPEESEYFYDEYVDYLSNETSSNILDSSIKRNAVPIISSQETNNKAILNDKGIPKEVSHSPSSSGFTFFGLPLPNLGPLFGPNSKKTSLSVAPIKLNDRIGIVNKPQSISNFGRLEKLTPNLSPQLEAGFIPILPGSGGFKPMPNPFEYRQQLPTISQIQPSQPKPNKVTISTTSKNSIEKQQTHTEISSNIPTTVSSANIANSPATSPFAATSSSIHTESSVRPTTTIKNKSEPKMEIQIITSTESFEETTIDHTEDTTVLRMDTTTVIDVSPNKVSIIKSPLEFEKEYVKAIPQPAFLIPGGQQLIKKMATITKVHSPNTDSLREPLLSIQETQNITTELQSGIKGETPTSDMSWYFATYNNTKRETFKNQSTTVRGYNKIIILILSYFMLEKIYILL</sequence>
<keyword evidence="4" id="KW-0732">Signal</keyword>
<organism evidence="5 6">
    <name type="scientific">Rhynchophorus ferrugineus</name>
    <name type="common">Red palm weevil</name>
    <name type="synonym">Curculio ferrugineus</name>
    <dbReference type="NCBI Taxonomy" id="354439"/>
    <lineage>
        <taxon>Eukaryota</taxon>
        <taxon>Metazoa</taxon>
        <taxon>Ecdysozoa</taxon>
        <taxon>Arthropoda</taxon>
        <taxon>Hexapoda</taxon>
        <taxon>Insecta</taxon>
        <taxon>Pterygota</taxon>
        <taxon>Neoptera</taxon>
        <taxon>Endopterygota</taxon>
        <taxon>Coleoptera</taxon>
        <taxon>Polyphaga</taxon>
        <taxon>Cucujiformia</taxon>
        <taxon>Curculionidae</taxon>
        <taxon>Dryophthorinae</taxon>
        <taxon>Rhynchophorus</taxon>
    </lineage>
</organism>
<keyword evidence="1" id="KW-0433">Leucine-rich repeat</keyword>
<dbReference type="InterPro" id="IPR001611">
    <property type="entry name" value="Leu-rich_rpt"/>
</dbReference>
<evidence type="ECO:0000256" key="4">
    <source>
        <dbReference type="SAM" id="SignalP"/>
    </source>
</evidence>
<accession>A0A834MM17</accession>
<dbReference type="InterPro" id="IPR003591">
    <property type="entry name" value="Leu-rich_rpt_typical-subtyp"/>
</dbReference>
<dbReference type="Gene3D" id="3.80.10.10">
    <property type="entry name" value="Ribonuclease Inhibitor"/>
    <property type="match status" value="6"/>
</dbReference>
<evidence type="ECO:0000313" key="5">
    <source>
        <dbReference type="EMBL" id="KAF7283454.1"/>
    </source>
</evidence>
<dbReference type="FunFam" id="3.80.10.10:FF:000732">
    <property type="entry name" value="GD11101"/>
    <property type="match status" value="1"/>
</dbReference>
<name>A0A834MM17_RHYFE</name>
<proteinExistence type="predicted"/>
<dbReference type="PROSITE" id="PS51450">
    <property type="entry name" value="LRR"/>
    <property type="match status" value="3"/>
</dbReference>
<keyword evidence="2" id="KW-0677">Repeat</keyword>
<feature type="chain" id="PRO_5032895374" evidence="4">
    <location>
        <begin position="21"/>
        <end position="1393"/>
    </location>
</feature>
<dbReference type="PANTHER" id="PTHR24366:SF96">
    <property type="entry name" value="LEUCINE RICH REPEAT CONTAINING 53"/>
    <property type="match status" value="1"/>
</dbReference>
<comment type="caution">
    <text evidence="5">The sequence shown here is derived from an EMBL/GenBank/DDBJ whole genome shotgun (WGS) entry which is preliminary data.</text>
</comment>
<reference evidence="5" key="1">
    <citation type="submission" date="2020-08" db="EMBL/GenBank/DDBJ databases">
        <title>Genome sequencing and assembly of the red palm weevil Rhynchophorus ferrugineus.</title>
        <authorList>
            <person name="Dias G.B."/>
            <person name="Bergman C.M."/>
            <person name="Manee M."/>
        </authorList>
    </citation>
    <scope>NUCLEOTIDE SEQUENCE</scope>
    <source>
        <strain evidence="5">AA-2017</strain>
        <tissue evidence="5">Whole larva</tissue>
    </source>
</reference>
<dbReference type="FunFam" id="3.80.10.10:FF:001164">
    <property type="entry name" value="GH01279p"/>
    <property type="match status" value="1"/>
</dbReference>
<feature type="region of interest" description="Disordered" evidence="3">
    <location>
        <begin position="1200"/>
        <end position="1221"/>
    </location>
</feature>
<dbReference type="PANTHER" id="PTHR24366">
    <property type="entry name" value="IG(IMMUNOGLOBULIN) AND LRR(LEUCINE RICH REPEAT) DOMAINS"/>
    <property type="match status" value="1"/>
</dbReference>
<dbReference type="Pfam" id="PF13855">
    <property type="entry name" value="LRR_8"/>
    <property type="match status" value="8"/>
</dbReference>
<dbReference type="OrthoDB" id="8195690at2759"/>
<dbReference type="SUPFAM" id="SSF52058">
    <property type="entry name" value="L domain-like"/>
    <property type="match status" value="3"/>
</dbReference>
<feature type="compositionally biased region" description="Low complexity" evidence="3">
    <location>
        <begin position="1200"/>
        <end position="1209"/>
    </location>
</feature>
<dbReference type="EMBL" id="JAACXV010000107">
    <property type="protein sequence ID" value="KAF7283454.1"/>
    <property type="molecule type" value="Genomic_DNA"/>
</dbReference>
<dbReference type="Proteomes" id="UP000625711">
    <property type="component" value="Unassembled WGS sequence"/>
</dbReference>
<evidence type="ECO:0000256" key="2">
    <source>
        <dbReference type="ARBA" id="ARBA00022737"/>
    </source>
</evidence>
<feature type="compositionally biased region" description="Polar residues" evidence="3">
    <location>
        <begin position="1210"/>
        <end position="1221"/>
    </location>
</feature>
<dbReference type="InterPro" id="IPR032675">
    <property type="entry name" value="LRR_dom_sf"/>
</dbReference>
<protein>
    <submittedName>
        <fullName evidence="5">Uncharacterized protein</fullName>
    </submittedName>
</protein>
<keyword evidence="6" id="KW-1185">Reference proteome</keyword>